<keyword evidence="2" id="KW-1185">Reference proteome</keyword>
<name>C3X1U4_9BURK</name>
<dbReference type="Pfam" id="PF22764">
    <property type="entry name" value="E217_Gp32"/>
    <property type="match status" value="1"/>
</dbReference>
<dbReference type="eggNOG" id="ENOG50331ZP">
    <property type="taxonomic scope" value="Bacteria"/>
</dbReference>
<protein>
    <submittedName>
        <fullName evidence="1">Uncharacterized protein</fullName>
    </submittedName>
</protein>
<evidence type="ECO:0000313" key="1">
    <source>
        <dbReference type="EMBL" id="EEO27180.1"/>
    </source>
</evidence>
<dbReference type="AlphaFoldDB" id="C3X1U4"/>
<proteinExistence type="predicted"/>
<organism evidence="1 2">
    <name type="scientific">Oxalobacter paraformigenes</name>
    <dbReference type="NCBI Taxonomy" id="556268"/>
    <lineage>
        <taxon>Bacteria</taxon>
        <taxon>Pseudomonadati</taxon>
        <taxon>Pseudomonadota</taxon>
        <taxon>Betaproteobacteria</taxon>
        <taxon>Burkholderiales</taxon>
        <taxon>Oxalobacteraceae</taxon>
        <taxon>Oxalobacter</taxon>
    </lineage>
</organism>
<gene>
    <name evidence="1" type="ORF">OFAG_00333</name>
</gene>
<dbReference type="RefSeq" id="WP_005876066.1">
    <property type="nucleotide sequence ID" value="NZ_CABMNL010000001.1"/>
</dbReference>
<accession>C3X1U4</accession>
<dbReference type="HOGENOM" id="CLU_147418_0_0_4"/>
<dbReference type="InterPro" id="IPR054440">
    <property type="entry name" value="Gp32-like"/>
</dbReference>
<sequence>MDITSANATLVLSCADFALASVSVEGFAVDDAWSFEETEHVVAQKGVDGKMSAGWVPVLNNMRINFSPDSPFNAQMMALLQAQKAARKPFIISGVLSVPSLDKVFTLSKGVCTRAKTAPDGARVLGPQAYTITFDDVSPAVI</sequence>
<comment type="caution">
    <text evidence="1">The sequence shown here is derived from an EMBL/GenBank/DDBJ whole genome shotgun (WGS) entry which is preliminary data.</text>
</comment>
<reference evidence="1" key="1">
    <citation type="submission" date="2011-10" db="EMBL/GenBank/DDBJ databases">
        <title>The Genome Sequence of Oxalobacter formigenes HOxBLS.</title>
        <authorList>
            <consortium name="The Broad Institute Genome Sequencing Platform"/>
            <person name="Earl A."/>
            <person name="Ward D."/>
            <person name="Feldgarden M."/>
            <person name="Gevers D."/>
            <person name="Allison M.J."/>
            <person name="Humphrey S."/>
            <person name="Young S.K."/>
            <person name="Zeng Q."/>
            <person name="Gargeya S."/>
            <person name="Fitzgerald M."/>
            <person name="Haas B."/>
            <person name="Abouelleil A."/>
            <person name="Alvarado L."/>
            <person name="Arachchi H.M."/>
            <person name="Berlin A."/>
            <person name="Brown A."/>
            <person name="Chapman S.B."/>
            <person name="Chen Z."/>
            <person name="Dunbar C."/>
            <person name="Freedman E."/>
            <person name="Gearin G."/>
            <person name="Goldberg J."/>
            <person name="Griggs A."/>
            <person name="Gujja S."/>
            <person name="Heiman D."/>
            <person name="Howarth C."/>
            <person name="Larson L."/>
            <person name="Lui A."/>
            <person name="MacDonald P.J.P."/>
            <person name="Montmayeur A."/>
            <person name="Murphy C."/>
            <person name="Neiman D."/>
            <person name="Pearson M."/>
            <person name="Priest M."/>
            <person name="Roberts A."/>
            <person name="Saif S."/>
            <person name="Shea T."/>
            <person name="Shenoy N."/>
            <person name="Sisk P."/>
            <person name="Stolte C."/>
            <person name="Sykes S."/>
            <person name="Wortman J."/>
            <person name="Nusbaum C."/>
            <person name="Birren B."/>
        </authorList>
    </citation>
    <scope>NUCLEOTIDE SEQUENCE [LARGE SCALE GENOMIC DNA]</scope>
    <source>
        <strain evidence="1">HOxBLS</strain>
    </source>
</reference>
<dbReference type="Proteomes" id="UP000003973">
    <property type="component" value="Unassembled WGS sequence"/>
</dbReference>
<evidence type="ECO:0000313" key="2">
    <source>
        <dbReference type="Proteomes" id="UP000003973"/>
    </source>
</evidence>
<dbReference type="EMBL" id="ACDP02000029">
    <property type="protein sequence ID" value="EEO27180.1"/>
    <property type="molecule type" value="Genomic_DNA"/>
</dbReference>